<dbReference type="EMBL" id="WQMT02000005">
    <property type="protein sequence ID" value="KAG9222108.1"/>
    <property type="molecule type" value="Genomic_DNA"/>
</dbReference>
<dbReference type="Proteomes" id="UP000824881">
    <property type="component" value="Unassembled WGS sequence"/>
</dbReference>
<accession>A0ACB7IWY3</accession>
<organism evidence="1 2">
    <name type="scientific">Pleurotus cornucopiae</name>
    <name type="common">Cornucopia mushroom</name>
    <dbReference type="NCBI Taxonomy" id="5321"/>
    <lineage>
        <taxon>Eukaryota</taxon>
        <taxon>Fungi</taxon>
        <taxon>Dikarya</taxon>
        <taxon>Basidiomycota</taxon>
        <taxon>Agaricomycotina</taxon>
        <taxon>Agaricomycetes</taxon>
        <taxon>Agaricomycetidae</taxon>
        <taxon>Agaricales</taxon>
        <taxon>Pleurotineae</taxon>
        <taxon>Pleurotaceae</taxon>
        <taxon>Pleurotus</taxon>
    </lineage>
</organism>
<proteinExistence type="predicted"/>
<evidence type="ECO:0000313" key="1">
    <source>
        <dbReference type="EMBL" id="KAG9222108.1"/>
    </source>
</evidence>
<name>A0ACB7IWY3_PLECO</name>
<sequence>MPATTLEQTTTSPTVLDEVEKNPASGDITSEVPVRIYVNRLTPPIGTSFFHKESITIFDNKQITNSGGLQETLTWRTDVYKYVTGARPDAPDFKAKGGEIYIIMVHGGTGHTRHPSVINFNEYVRRVKAPSPIIPVKQYPASHSGTQSDDKWSYNINYSNTMPMFNNGGNGVFDFEAVYQEDFVRYRSKQTGFETTDSVEFAVIAGGMPAMSPDYSIIGLSVFKCLDPSAFPAKFNFEARAGNHVSTIKMSASSCHCKFEHVCAALTASHTPHMVYHHHHYHDHRRVEREEGHEAVPRVDKGFVNRLTPPITTSFFHKETLNIFSGQGIYTDSMVLLPPSETVTWRTEVYKYVTRMRPDDPNFKQNGGEIFIVMVHGGTSETGALPKFKYSKKIKVPPSIIPMKQYPASNSGVQSGDDWSYNIDYTNVMPMFSNGGNTVFDFEASYKEDFVRSKFKQTGIETNDGVEFAAVEPQDIRIDDHPIIGLSVFKCLDPTIFPVKFTFEASIHAKGTIGTEVLGSISKEVMIDFDFFPVLACVSNITRFEFPPR</sequence>
<comment type="caution">
    <text evidence="1">The sequence shown here is derived from an EMBL/GenBank/DDBJ whole genome shotgun (WGS) entry which is preliminary data.</text>
</comment>
<gene>
    <name evidence="1" type="ORF">CCMSSC00406_0009281</name>
</gene>
<protein>
    <submittedName>
        <fullName evidence="1">Uncharacterized protein</fullName>
    </submittedName>
</protein>
<keyword evidence="2" id="KW-1185">Reference proteome</keyword>
<reference evidence="1 2" key="1">
    <citation type="journal article" date="2021" name="Appl. Environ. Microbiol.">
        <title>Genetic linkage and physical mapping for an oyster mushroom Pleurotus cornucopiae and QTL analysis for the trait cap color.</title>
        <authorList>
            <person name="Zhang Y."/>
            <person name="Gao W."/>
            <person name="Sonnenberg A."/>
            <person name="Chen Q."/>
            <person name="Zhang J."/>
            <person name="Huang C."/>
        </authorList>
    </citation>
    <scope>NUCLEOTIDE SEQUENCE [LARGE SCALE GENOMIC DNA]</scope>
    <source>
        <strain evidence="1">CCMSSC00406</strain>
    </source>
</reference>
<evidence type="ECO:0000313" key="2">
    <source>
        <dbReference type="Proteomes" id="UP000824881"/>
    </source>
</evidence>